<proteinExistence type="predicted"/>
<dbReference type="Proteomes" id="UP001215598">
    <property type="component" value="Unassembled WGS sequence"/>
</dbReference>
<feature type="transmembrane region" description="Helical" evidence="2">
    <location>
        <begin position="7"/>
        <end position="27"/>
    </location>
</feature>
<keyword evidence="2" id="KW-0812">Transmembrane</keyword>
<feature type="transmembrane region" description="Helical" evidence="2">
    <location>
        <begin position="65"/>
        <end position="85"/>
    </location>
</feature>
<organism evidence="3 4">
    <name type="scientific">Mycena metata</name>
    <dbReference type="NCBI Taxonomy" id="1033252"/>
    <lineage>
        <taxon>Eukaryota</taxon>
        <taxon>Fungi</taxon>
        <taxon>Dikarya</taxon>
        <taxon>Basidiomycota</taxon>
        <taxon>Agaricomycotina</taxon>
        <taxon>Agaricomycetes</taxon>
        <taxon>Agaricomycetidae</taxon>
        <taxon>Agaricales</taxon>
        <taxon>Marasmiineae</taxon>
        <taxon>Mycenaceae</taxon>
        <taxon>Mycena</taxon>
    </lineage>
</organism>
<feature type="region of interest" description="Disordered" evidence="1">
    <location>
        <begin position="163"/>
        <end position="186"/>
    </location>
</feature>
<keyword evidence="2" id="KW-0472">Membrane</keyword>
<dbReference type="EMBL" id="JARKIB010000036">
    <property type="protein sequence ID" value="KAJ7761031.1"/>
    <property type="molecule type" value="Genomic_DNA"/>
</dbReference>
<keyword evidence="2" id="KW-1133">Transmembrane helix</keyword>
<sequence>MNYRQTRLCVLACTFYGMSILAALFWSGLSLSFSAWVVRLLEAGRGAILLDMVKYPCEERSRAMIYTATALACTGLSVVSLFISLDISRSHDSTHTAIPDIGVLVVTLLLQYAAVLVAVGASNDGAPETWGAVWEPVAVLRLVRPRSRFLAWMDTYLFRPSPPPPLPTAIPPPKHAQQASPPPTTT</sequence>
<keyword evidence="4" id="KW-1185">Reference proteome</keyword>
<comment type="caution">
    <text evidence="3">The sequence shown here is derived from an EMBL/GenBank/DDBJ whole genome shotgun (WGS) entry which is preliminary data.</text>
</comment>
<dbReference type="AlphaFoldDB" id="A0AAD7JEX5"/>
<feature type="transmembrane region" description="Helical" evidence="2">
    <location>
        <begin position="97"/>
        <end position="119"/>
    </location>
</feature>
<evidence type="ECO:0000256" key="1">
    <source>
        <dbReference type="SAM" id="MobiDB-lite"/>
    </source>
</evidence>
<reference evidence="3" key="1">
    <citation type="submission" date="2023-03" db="EMBL/GenBank/DDBJ databases">
        <title>Massive genome expansion in bonnet fungi (Mycena s.s.) driven by repeated elements and novel gene families across ecological guilds.</title>
        <authorList>
            <consortium name="Lawrence Berkeley National Laboratory"/>
            <person name="Harder C.B."/>
            <person name="Miyauchi S."/>
            <person name="Viragh M."/>
            <person name="Kuo A."/>
            <person name="Thoen E."/>
            <person name="Andreopoulos B."/>
            <person name="Lu D."/>
            <person name="Skrede I."/>
            <person name="Drula E."/>
            <person name="Henrissat B."/>
            <person name="Morin E."/>
            <person name="Kohler A."/>
            <person name="Barry K."/>
            <person name="LaButti K."/>
            <person name="Morin E."/>
            <person name="Salamov A."/>
            <person name="Lipzen A."/>
            <person name="Mereny Z."/>
            <person name="Hegedus B."/>
            <person name="Baldrian P."/>
            <person name="Stursova M."/>
            <person name="Weitz H."/>
            <person name="Taylor A."/>
            <person name="Grigoriev I.V."/>
            <person name="Nagy L.G."/>
            <person name="Martin F."/>
            <person name="Kauserud H."/>
        </authorList>
    </citation>
    <scope>NUCLEOTIDE SEQUENCE</scope>
    <source>
        <strain evidence="3">CBHHK182m</strain>
    </source>
</reference>
<evidence type="ECO:0000256" key="2">
    <source>
        <dbReference type="SAM" id="Phobius"/>
    </source>
</evidence>
<protein>
    <submittedName>
        <fullName evidence="3">Uncharacterized protein</fullName>
    </submittedName>
</protein>
<evidence type="ECO:0000313" key="4">
    <source>
        <dbReference type="Proteomes" id="UP001215598"/>
    </source>
</evidence>
<evidence type="ECO:0000313" key="3">
    <source>
        <dbReference type="EMBL" id="KAJ7761031.1"/>
    </source>
</evidence>
<name>A0AAD7JEX5_9AGAR</name>
<gene>
    <name evidence="3" type="ORF">B0H16DRAFT_557777</name>
</gene>
<accession>A0AAD7JEX5</accession>